<feature type="transmembrane region" description="Helical" evidence="7">
    <location>
        <begin position="237"/>
        <end position="258"/>
    </location>
</feature>
<evidence type="ECO:0000256" key="6">
    <source>
        <dbReference type="ARBA" id="ARBA00023136"/>
    </source>
</evidence>
<name>A0A644ZN00_9ZZZZ</name>
<dbReference type="CDD" id="cd06261">
    <property type="entry name" value="TM_PBP2"/>
    <property type="match status" value="1"/>
</dbReference>
<dbReference type="InterPro" id="IPR035906">
    <property type="entry name" value="MetI-like_sf"/>
</dbReference>
<dbReference type="PROSITE" id="PS50928">
    <property type="entry name" value="ABC_TM1"/>
    <property type="match status" value="1"/>
</dbReference>
<evidence type="ECO:0000256" key="4">
    <source>
        <dbReference type="ARBA" id="ARBA00022692"/>
    </source>
</evidence>
<keyword evidence="6 7" id="KW-0472">Membrane</keyword>
<evidence type="ECO:0000256" key="5">
    <source>
        <dbReference type="ARBA" id="ARBA00022989"/>
    </source>
</evidence>
<feature type="transmembrane region" description="Helical" evidence="7">
    <location>
        <begin position="137"/>
        <end position="158"/>
    </location>
</feature>
<dbReference type="GO" id="GO:0055085">
    <property type="term" value="P:transmembrane transport"/>
    <property type="evidence" value="ECO:0007669"/>
    <property type="project" value="InterPro"/>
</dbReference>
<feature type="transmembrane region" description="Helical" evidence="7">
    <location>
        <begin position="7"/>
        <end position="30"/>
    </location>
</feature>
<gene>
    <name evidence="9" type="primary">araQ_66</name>
    <name evidence="9" type="ORF">SDC9_88798</name>
</gene>
<evidence type="ECO:0000313" key="9">
    <source>
        <dbReference type="EMBL" id="MPM42136.1"/>
    </source>
</evidence>
<comment type="caution">
    <text evidence="9">The sequence shown here is derived from an EMBL/GenBank/DDBJ whole genome shotgun (WGS) entry which is preliminary data.</text>
</comment>
<dbReference type="PANTHER" id="PTHR43744">
    <property type="entry name" value="ABC TRANSPORTER PERMEASE PROTEIN MG189-RELATED-RELATED"/>
    <property type="match status" value="1"/>
</dbReference>
<evidence type="ECO:0000256" key="1">
    <source>
        <dbReference type="ARBA" id="ARBA00004651"/>
    </source>
</evidence>
<feature type="domain" description="ABC transmembrane type-1" evidence="8">
    <location>
        <begin position="69"/>
        <end position="258"/>
    </location>
</feature>
<dbReference type="InterPro" id="IPR000515">
    <property type="entry name" value="MetI-like"/>
</dbReference>
<keyword evidence="4 7" id="KW-0812">Transmembrane</keyword>
<evidence type="ECO:0000256" key="2">
    <source>
        <dbReference type="ARBA" id="ARBA00022448"/>
    </source>
</evidence>
<sequence>MNKRGKPFILYVLISFFATVMVFPIIWVVLSSFKPQSELFTIPLRLFPADWTISNYIAAVRQGNFLRYFSNTVFVAVTATLITVTINLMAGYALAKYKFPGRDAIFTVMLATLMIPLQVIMVPIFLQLKTLGLLNSLWGIIIPPAATPTGIFLARQYLQTLPDSLIEAARIDGAGEFFIFRKVIAPLAKPVIATIAIFSFMWRWNDYLWPLIVITDNRKQTMQQALANFVGQLQINWASLLAMTTIAIIPMIVVFLIFQKHFMSGITTGAVKG</sequence>
<dbReference type="SUPFAM" id="SSF161098">
    <property type="entry name" value="MetI-like"/>
    <property type="match status" value="1"/>
</dbReference>
<accession>A0A644ZN00</accession>
<feature type="transmembrane region" description="Helical" evidence="7">
    <location>
        <begin position="104"/>
        <end position="125"/>
    </location>
</feature>
<evidence type="ECO:0000256" key="7">
    <source>
        <dbReference type="SAM" id="Phobius"/>
    </source>
</evidence>
<dbReference type="AlphaFoldDB" id="A0A644ZN00"/>
<evidence type="ECO:0000256" key="3">
    <source>
        <dbReference type="ARBA" id="ARBA00022475"/>
    </source>
</evidence>
<protein>
    <submittedName>
        <fullName evidence="9">L-arabinose transport system permease protein AraQ</fullName>
    </submittedName>
</protein>
<organism evidence="9">
    <name type="scientific">bioreactor metagenome</name>
    <dbReference type="NCBI Taxonomy" id="1076179"/>
    <lineage>
        <taxon>unclassified sequences</taxon>
        <taxon>metagenomes</taxon>
        <taxon>ecological metagenomes</taxon>
    </lineage>
</organism>
<keyword evidence="5 7" id="KW-1133">Transmembrane helix</keyword>
<evidence type="ECO:0000259" key="8">
    <source>
        <dbReference type="PROSITE" id="PS50928"/>
    </source>
</evidence>
<dbReference type="PANTHER" id="PTHR43744:SF8">
    <property type="entry name" value="SN-GLYCEROL-3-PHOSPHATE TRANSPORT SYSTEM PERMEASE PROTEIN UGPE"/>
    <property type="match status" value="1"/>
</dbReference>
<dbReference type="Gene3D" id="1.10.3720.10">
    <property type="entry name" value="MetI-like"/>
    <property type="match status" value="1"/>
</dbReference>
<feature type="transmembrane region" description="Helical" evidence="7">
    <location>
        <begin position="73"/>
        <end position="95"/>
    </location>
</feature>
<feature type="transmembrane region" description="Helical" evidence="7">
    <location>
        <begin position="179"/>
        <end position="202"/>
    </location>
</feature>
<proteinExistence type="predicted"/>
<dbReference type="EMBL" id="VSSQ01009615">
    <property type="protein sequence ID" value="MPM42136.1"/>
    <property type="molecule type" value="Genomic_DNA"/>
</dbReference>
<keyword evidence="3" id="KW-1003">Cell membrane</keyword>
<keyword evidence="2" id="KW-0813">Transport</keyword>
<reference evidence="9" key="1">
    <citation type="submission" date="2019-08" db="EMBL/GenBank/DDBJ databases">
        <authorList>
            <person name="Kucharzyk K."/>
            <person name="Murdoch R.W."/>
            <person name="Higgins S."/>
            <person name="Loffler F."/>
        </authorList>
    </citation>
    <scope>NUCLEOTIDE SEQUENCE</scope>
</reference>
<dbReference type="Pfam" id="PF00528">
    <property type="entry name" value="BPD_transp_1"/>
    <property type="match status" value="1"/>
</dbReference>
<comment type="subcellular location">
    <subcellularLocation>
        <location evidence="1">Cell membrane</location>
        <topology evidence="1">Multi-pass membrane protein</topology>
    </subcellularLocation>
</comment>
<dbReference type="GO" id="GO:0005886">
    <property type="term" value="C:plasma membrane"/>
    <property type="evidence" value="ECO:0007669"/>
    <property type="project" value="UniProtKB-SubCell"/>
</dbReference>